<dbReference type="Proteomes" id="UP001210678">
    <property type="component" value="Unassembled WGS sequence"/>
</dbReference>
<keyword evidence="3" id="KW-1185">Reference proteome</keyword>
<dbReference type="RefSeq" id="WP_272138838.1">
    <property type="nucleotide sequence ID" value="NZ_JAQLOI010000003.1"/>
</dbReference>
<proteinExistence type="predicted"/>
<evidence type="ECO:0000256" key="1">
    <source>
        <dbReference type="SAM" id="Coils"/>
    </source>
</evidence>
<evidence type="ECO:0000313" key="2">
    <source>
        <dbReference type="EMBL" id="MDB1125278.1"/>
    </source>
</evidence>
<keyword evidence="1" id="KW-0175">Coiled coil</keyword>
<evidence type="ECO:0000313" key="3">
    <source>
        <dbReference type="Proteomes" id="UP001210678"/>
    </source>
</evidence>
<gene>
    <name evidence="2" type="ORF">PGX00_17140</name>
</gene>
<evidence type="ECO:0008006" key="4">
    <source>
        <dbReference type="Google" id="ProtNLM"/>
    </source>
</evidence>
<comment type="caution">
    <text evidence="2">The sequence shown here is derived from an EMBL/GenBank/DDBJ whole genome shotgun (WGS) entry which is preliminary data.</text>
</comment>
<protein>
    <recommendedName>
        <fullName evidence="4">Imelysin-like domain-containing protein</fullName>
    </recommendedName>
</protein>
<feature type="coiled-coil region" evidence="1">
    <location>
        <begin position="282"/>
        <end position="309"/>
    </location>
</feature>
<organism evidence="2 3">
    <name type="scientific">Vibrio algarum</name>
    <dbReference type="NCBI Taxonomy" id="3020714"/>
    <lineage>
        <taxon>Bacteria</taxon>
        <taxon>Pseudomonadati</taxon>
        <taxon>Pseudomonadota</taxon>
        <taxon>Gammaproteobacteria</taxon>
        <taxon>Vibrionales</taxon>
        <taxon>Vibrionaceae</taxon>
        <taxon>Vibrio</taxon>
    </lineage>
</organism>
<reference evidence="2 3" key="1">
    <citation type="submission" date="2023-01" db="EMBL/GenBank/DDBJ databases">
        <title>Vibrio sp. KJ40-1 sp.nov, isolated from marine algae.</title>
        <authorList>
            <person name="Butt M."/>
            <person name="Kim J.M.J."/>
            <person name="Jeon C.O.C."/>
        </authorList>
    </citation>
    <scope>NUCLEOTIDE SEQUENCE [LARGE SCALE GENOMIC DNA]</scope>
    <source>
        <strain evidence="2 3">KJ40-1</strain>
    </source>
</reference>
<sequence length="373" mass="42398">MKLHLTKIQTLCSLIVASFLTFFPISSEACDRSALTTYMSASDEMQALDRSVHTFLKSLSSKQGMDMLILAYNAPDYIAEYRQRLNTLTDNQSKVTDSLNQFYLCTGLKQTEVDARFGQTFEQHDKLLNHLQMHDTSFAENKFSSEIKAAHNQAISLFGDSESGVMEPLQLTQNIYKNIAQNFAKQATIFELWALKEARGTEGFMSVTGLNILNYSPEAQLQLHLDRGLSKESFLLFGGPADGEEYPQSIHHLARELSGYTGDGNLPTVDQIPNRSRLAIIIEISEANKQELLELLSQYETAANQFKTRSAQRYNVQDWKQTDREPSNMEELLQFWAIQNYQLIRKQADIIDELVDPKVAKDWQAMVETIPTK</sequence>
<accession>A0ABT4YWB8</accession>
<dbReference type="EMBL" id="JAQLOI010000003">
    <property type="protein sequence ID" value="MDB1125278.1"/>
    <property type="molecule type" value="Genomic_DNA"/>
</dbReference>
<name>A0ABT4YWB8_9VIBR</name>